<dbReference type="Proteomes" id="UP000216852">
    <property type="component" value="Unassembled WGS sequence"/>
</dbReference>
<comment type="caution">
    <text evidence="5">The sequence shown here is derived from an EMBL/GenBank/DDBJ whole genome shotgun (WGS) entry which is preliminary data.</text>
</comment>
<evidence type="ECO:0000313" key="5">
    <source>
        <dbReference type="EMBL" id="PAE00845.1"/>
    </source>
</evidence>
<evidence type="ECO:0000256" key="1">
    <source>
        <dbReference type="ARBA" id="ARBA00004241"/>
    </source>
</evidence>
<protein>
    <recommendedName>
        <fullName evidence="7">Prepilin-type N-terminal cleavage/methylation domain-containing protein</fullName>
    </recommendedName>
</protein>
<keyword evidence="2" id="KW-0178">Competence</keyword>
<feature type="compositionally biased region" description="Basic and acidic residues" evidence="3">
    <location>
        <begin position="253"/>
        <end position="268"/>
    </location>
</feature>
<keyword evidence="6" id="KW-1185">Reference proteome</keyword>
<dbReference type="PROSITE" id="PS00409">
    <property type="entry name" value="PROKAR_NTER_METHYL"/>
    <property type="match status" value="1"/>
</dbReference>
<name>A0ABX4H168_9BACI</name>
<gene>
    <name evidence="5" type="ORF">CHH48_05015</name>
</gene>
<sequence length="625" mass="67342">MIIARIVILTKISINVKPCCSFTYTTSSLISGVFFMSNEKGFTLIELLAALVLFSLITISAVSVTAQALQQNGNAKLTNSLRNDATYVTQVLRTAYENDTLDNMCVENGTIQTDDIHLQLTPGNRISEMNFSYHDENSSNCFHSQPEKQTLQVNFTISKMEDDKIIESFDVDTAFTKPTADDLTVTISQPTLPPTNPDDGKDEEEPGEPITPGEGEEDPGDGGEETPSNPDEDPEPETPEEPDTDSPFVDTCKVLENEIVKTNTDKGKGNGSGRESSVYTGDTTLSETQFNTNNYNSVKVSNGSLAIPNSVSIHKILFEVDHNFNVNGSLDLQESSDTNIGQKTSVKQNLGLFAKSSLETGTLYITNQLTAHNQSVLMVHGNAEVGSGHFFTKSASCIGGDATYKTDLEFQNFSTYISGGKLTAPVLRMFSQSTVKMEKAAEITGNINLENDARLEVGEDIYAGGDTTLNSSAYVSANGPGTFKKSLTVRNSAELSLDGNASVGGTTLIESNAKFIIAGSATFGNDITLRNSGGQFTVHENTTVNGSINMDQDAIMYVKGNAYLNGNVHVPQNAKIIADGDIHIKGKISPDWGGGTICAKGDIKMDQPYTGHELKILPNNQKCQK</sequence>
<feature type="compositionally biased region" description="Acidic residues" evidence="3">
    <location>
        <begin position="214"/>
        <end position="244"/>
    </location>
</feature>
<reference evidence="5 6" key="1">
    <citation type="submission" date="2017-07" db="EMBL/GenBank/DDBJ databases">
        <title>Isolation and whole genome analysis of endospore-forming bacteria from heroin.</title>
        <authorList>
            <person name="Kalinowski J."/>
            <person name="Ahrens B."/>
            <person name="Al-Dilaimi A."/>
            <person name="Winkler A."/>
            <person name="Wibberg D."/>
            <person name="Schleenbecker U."/>
            <person name="Ruckert C."/>
            <person name="Wolfel R."/>
            <person name="Grass G."/>
        </authorList>
    </citation>
    <scope>NUCLEOTIDE SEQUENCE [LARGE SCALE GENOMIC DNA]</scope>
    <source>
        <strain evidence="5 6">7517-1</strain>
    </source>
</reference>
<feature type="region of interest" description="Disordered" evidence="3">
    <location>
        <begin position="182"/>
        <end position="280"/>
    </location>
</feature>
<evidence type="ECO:0000313" key="6">
    <source>
        <dbReference type="Proteomes" id="UP000216852"/>
    </source>
</evidence>
<dbReference type="InterPro" id="IPR012332">
    <property type="entry name" value="Autotransporter_pectin_lyase_C"/>
</dbReference>
<evidence type="ECO:0000256" key="2">
    <source>
        <dbReference type="ARBA" id="ARBA00023287"/>
    </source>
</evidence>
<accession>A0ABX4H168</accession>
<evidence type="ECO:0000256" key="3">
    <source>
        <dbReference type="SAM" id="MobiDB-lite"/>
    </source>
</evidence>
<dbReference type="NCBIfam" id="TIGR02532">
    <property type="entry name" value="IV_pilin_GFxxxE"/>
    <property type="match status" value="1"/>
</dbReference>
<dbReference type="Gene3D" id="2.160.20.20">
    <property type="match status" value="1"/>
</dbReference>
<dbReference type="EMBL" id="NPBJ01000006">
    <property type="protein sequence ID" value="PAE00845.1"/>
    <property type="molecule type" value="Genomic_DNA"/>
</dbReference>
<dbReference type="InterPro" id="IPR012902">
    <property type="entry name" value="N_methyl_site"/>
</dbReference>
<dbReference type="SUPFAM" id="SSF51126">
    <property type="entry name" value="Pectin lyase-like"/>
    <property type="match status" value="1"/>
</dbReference>
<dbReference type="Pfam" id="PF07963">
    <property type="entry name" value="N_methyl"/>
    <property type="match status" value="1"/>
</dbReference>
<dbReference type="InterPro" id="IPR011050">
    <property type="entry name" value="Pectin_lyase_fold/virulence"/>
</dbReference>
<evidence type="ECO:0008006" key="7">
    <source>
        <dbReference type="Google" id="ProtNLM"/>
    </source>
</evidence>
<keyword evidence="4" id="KW-0812">Transmembrane</keyword>
<keyword evidence="4" id="KW-0472">Membrane</keyword>
<proteinExistence type="predicted"/>
<organism evidence="5 6">
    <name type="scientific">Terribacillus saccharophilus</name>
    <dbReference type="NCBI Taxonomy" id="361277"/>
    <lineage>
        <taxon>Bacteria</taxon>
        <taxon>Bacillati</taxon>
        <taxon>Bacillota</taxon>
        <taxon>Bacilli</taxon>
        <taxon>Bacillales</taxon>
        <taxon>Bacillaceae</taxon>
        <taxon>Terribacillus</taxon>
    </lineage>
</organism>
<comment type="subcellular location">
    <subcellularLocation>
        <location evidence="1">Cell surface</location>
    </subcellularLocation>
</comment>
<feature type="transmembrane region" description="Helical" evidence="4">
    <location>
        <begin position="44"/>
        <end position="69"/>
    </location>
</feature>
<evidence type="ECO:0000256" key="4">
    <source>
        <dbReference type="SAM" id="Phobius"/>
    </source>
</evidence>
<keyword evidence="4" id="KW-1133">Transmembrane helix</keyword>